<evidence type="ECO:0008006" key="3">
    <source>
        <dbReference type="Google" id="ProtNLM"/>
    </source>
</evidence>
<dbReference type="OrthoDB" id="7902892at2759"/>
<protein>
    <recommendedName>
        <fullName evidence="3">Mariner Mos1 transposase</fullName>
    </recommendedName>
</protein>
<dbReference type="Proteomes" id="UP000299102">
    <property type="component" value="Unassembled WGS sequence"/>
</dbReference>
<evidence type="ECO:0000313" key="1">
    <source>
        <dbReference type="EMBL" id="GBP19966.1"/>
    </source>
</evidence>
<sequence length="152" mass="18017">MQCYAASRLYSEEYPNAQKYPDYRVFIHVHQACLEGHLLSDRRNAGRSRSERDEEVLNQIENDSTISIRAIEAATRIPKGSAYRILKRHGLRSYHYRHVQKLLPRDYPLRVAFCSMILQKHREDPQFLDKVVWSQETICKKYGYLSLYSLHN</sequence>
<reference evidence="1 2" key="1">
    <citation type="journal article" date="2019" name="Commun. Biol.">
        <title>The bagworm genome reveals a unique fibroin gene that provides high tensile strength.</title>
        <authorList>
            <person name="Kono N."/>
            <person name="Nakamura H."/>
            <person name="Ohtoshi R."/>
            <person name="Tomita M."/>
            <person name="Numata K."/>
            <person name="Arakawa K."/>
        </authorList>
    </citation>
    <scope>NUCLEOTIDE SEQUENCE [LARGE SCALE GENOMIC DNA]</scope>
</reference>
<gene>
    <name evidence="1" type="ORF">EVAR_11356_1</name>
</gene>
<organism evidence="1 2">
    <name type="scientific">Eumeta variegata</name>
    <name type="common">Bagworm moth</name>
    <name type="synonym">Eumeta japonica</name>
    <dbReference type="NCBI Taxonomy" id="151549"/>
    <lineage>
        <taxon>Eukaryota</taxon>
        <taxon>Metazoa</taxon>
        <taxon>Ecdysozoa</taxon>
        <taxon>Arthropoda</taxon>
        <taxon>Hexapoda</taxon>
        <taxon>Insecta</taxon>
        <taxon>Pterygota</taxon>
        <taxon>Neoptera</taxon>
        <taxon>Endopterygota</taxon>
        <taxon>Lepidoptera</taxon>
        <taxon>Glossata</taxon>
        <taxon>Ditrysia</taxon>
        <taxon>Tineoidea</taxon>
        <taxon>Psychidae</taxon>
        <taxon>Oiketicinae</taxon>
        <taxon>Eumeta</taxon>
    </lineage>
</organism>
<comment type="caution">
    <text evidence="1">The sequence shown here is derived from an EMBL/GenBank/DDBJ whole genome shotgun (WGS) entry which is preliminary data.</text>
</comment>
<keyword evidence="2" id="KW-1185">Reference proteome</keyword>
<dbReference type="EMBL" id="BGZK01000113">
    <property type="protein sequence ID" value="GBP19966.1"/>
    <property type="molecule type" value="Genomic_DNA"/>
</dbReference>
<dbReference type="AlphaFoldDB" id="A0A4C1U2A8"/>
<accession>A0A4C1U2A8</accession>
<dbReference type="PANTHER" id="PTHR47326:SF1">
    <property type="entry name" value="HTH PSQ-TYPE DOMAIN-CONTAINING PROTEIN"/>
    <property type="match status" value="1"/>
</dbReference>
<dbReference type="PANTHER" id="PTHR47326">
    <property type="entry name" value="TRANSPOSABLE ELEMENT TC3 TRANSPOSASE-LIKE PROTEIN"/>
    <property type="match status" value="1"/>
</dbReference>
<evidence type="ECO:0000313" key="2">
    <source>
        <dbReference type="Proteomes" id="UP000299102"/>
    </source>
</evidence>
<proteinExistence type="predicted"/>
<name>A0A4C1U2A8_EUMVA</name>